<evidence type="ECO:0000256" key="1">
    <source>
        <dbReference type="ARBA" id="ARBA00004141"/>
    </source>
</evidence>
<evidence type="ECO:0000256" key="4">
    <source>
        <dbReference type="ARBA" id="ARBA00023136"/>
    </source>
</evidence>
<dbReference type="InterPro" id="IPR020846">
    <property type="entry name" value="MFS_dom"/>
</dbReference>
<dbReference type="PANTHER" id="PTHR23502">
    <property type="entry name" value="MAJOR FACILITATOR SUPERFAMILY"/>
    <property type="match status" value="1"/>
</dbReference>
<dbReference type="SUPFAM" id="SSF103473">
    <property type="entry name" value="MFS general substrate transporter"/>
    <property type="match status" value="1"/>
</dbReference>
<dbReference type="AlphaFoldDB" id="A0A2H3DAH9"/>
<comment type="subcellular location">
    <subcellularLocation>
        <location evidence="1">Membrane</location>
        <topology evidence="1">Multi-pass membrane protein</topology>
    </subcellularLocation>
</comment>
<dbReference type="STRING" id="47427.A0A2H3DAH9"/>
<feature type="transmembrane region" description="Helical" evidence="5">
    <location>
        <begin position="122"/>
        <end position="143"/>
    </location>
</feature>
<protein>
    <recommendedName>
        <fullName evidence="6">Major facilitator superfamily (MFS) profile domain-containing protein</fullName>
    </recommendedName>
</protein>
<evidence type="ECO:0000313" key="7">
    <source>
        <dbReference type="EMBL" id="PBK92241.1"/>
    </source>
</evidence>
<dbReference type="OrthoDB" id="3066029at2759"/>
<reference evidence="8" key="1">
    <citation type="journal article" date="2017" name="Nat. Ecol. Evol.">
        <title>Genome expansion and lineage-specific genetic innovations in the forest pathogenic fungi Armillaria.</title>
        <authorList>
            <person name="Sipos G."/>
            <person name="Prasanna A.N."/>
            <person name="Walter M.C."/>
            <person name="O'Connor E."/>
            <person name="Balint B."/>
            <person name="Krizsan K."/>
            <person name="Kiss B."/>
            <person name="Hess J."/>
            <person name="Varga T."/>
            <person name="Slot J."/>
            <person name="Riley R."/>
            <person name="Boka B."/>
            <person name="Rigling D."/>
            <person name="Barry K."/>
            <person name="Lee J."/>
            <person name="Mihaltcheva S."/>
            <person name="LaButti K."/>
            <person name="Lipzen A."/>
            <person name="Waldron R."/>
            <person name="Moloney N.M."/>
            <person name="Sperisen C."/>
            <person name="Kredics L."/>
            <person name="Vagvoelgyi C."/>
            <person name="Patrignani A."/>
            <person name="Fitzpatrick D."/>
            <person name="Nagy I."/>
            <person name="Doyle S."/>
            <person name="Anderson J.B."/>
            <person name="Grigoriev I.V."/>
            <person name="Gueldener U."/>
            <person name="Muensterkoetter M."/>
            <person name="Nagy L.G."/>
        </authorList>
    </citation>
    <scope>NUCLEOTIDE SEQUENCE [LARGE SCALE GENOMIC DNA]</scope>
    <source>
        <strain evidence="8">Ar21-2</strain>
    </source>
</reference>
<keyword evidence="8" id="KW-1185">Reference proteome</keyword>
<gene>
    <name evidence="7" type="ORF">ARMGADRAFT_1081018</name>
</gene>
<feature type="transmembrane region" description="Helical" evidence="5">
    <location>
        <begin position="48"/>
        <end position="69"/>
    </location>
</feature>
<feature type="transmembrane region" description="Helical" evidence="5">
    <location>
        <begin position="149"/>
        <end position="170"/>
    </location>
</feature>
<dbReference type="GO" id="GO:0022857">
    <property type="term" value="F:transmembrane transporter activity"/>
    <property type="evidence" value="ECO:0007669"/>
    <property type="project" value="InterPro"/>
</dbReference>
<dbReference type="EMBL" id="KZ293659">
    <property type="protein sequence ID" value="PBK92241.1"/>
    <property type="molecule type" value="Genomic_DNA"/>
</dbReference>
<dbReference type="InParanoid" id="A0A2H3DAH9"/>
<dbReference type="Proteomes" id="UP000217790">
    <property type="component" value="Unassembled WGS sequence"/>
</dbReference>
<evidence type="ECO:0000256" key="3">
    <source>
        <dbReference type="ARBA" id="ARBA00022989"/>
    </source>
</evidence>
<dbReference type="PROSITE" id="PS50850">
    <property type="entry name" value="MFS"/>
    <property type="match status" value="1"/>
</dbReference>
<feature type="transmembrane region" description="Helical" evidence="5">
    <location>
        <begin position="81"/>
        <end position="102"/>
    </location>
</feature>
<feature type="domain" description="Major facilitator superfamily (MFS) profile" evidence="6">
    <location>
        <begin position="1"/>
        <end position="200"/>
    </location>
</feature>
<dbReference type="Gene3D" id="1.20.1720.10">
    <property type="entry name" value="Multidrug resistance protein D"/>
    <property type="match status" value="1"/>
</dbReference>
<dbReference type="InterPro" id="IPR036259">
    <property type="entry name" value="MFS_trans_sf"/>
</dbReference>
<dbReference type="GO" id="GO:0005886">
    <property type="term" value="C:plasma membrane"/>
    <property type="evidence" value="ECO:0007669"/>
    <property type="project" value="TreeGrafter"/>
</dbReference>
<keyword evidence="3 5" id="KW-1133">Transmembrane helix</keyword>
<name>A0A2H3DAH9_ARMGA</name>
<organism evidence="7 8">
    <name type="scientific">Armillaria gallica</name>
    <name type="common">Bulbous honey fungus</name>
    <name type="synonym">Armillaria bulbosa</name>
    <dbReference type="NCBI Taxonomy" id="47427"/>
    <lineage>
        <taxon>Eukaryota</taxon>
        <taxon>Fungi</taxon>
        <taxon>Dikarya</taxon>
        <taxon>Basidiomycota</taxon>
        <taxon>Agaricomycotina</taxon>
        <taxon>Agaricomycetes</taxon>
        <taxon>Agaricomycetidae</taxon>
        <taxon>Agaricales</taxon>
        <taxon>Marasmiineae</taxon>
        <taxon>Physalacriaceae</taxon>
        <taxon>Armillaria</taxon>
    </lineage>
</organism>
<keyword evidence="4 5" id="KW-0472">Membrane</keyword>
<proteinExistence type="predicted"/>
<evidence type="ECO:0000313" key="8">
    <source>
        <dbReference type="Proteomes" id="UP000217790"/>
    </source>
</evidence>
<accession>A0A2H3DAH9</accession>
<evidence type="ECO:0000256" key="5">
    <source>
        <dbReference type="SAM" id="Phobius"/>
    </source>
</evidence>
<keyword evidence="2 5" id="KW-0812">Transmembrane</keyword>
<dbReference type="Pfam" id="PF07690">
    <property type="entry name" value="MFS_1"/>
    <property type="match status" value="1"/>
</dbReference>
<evidence type="ECO:0000259" key="6">
    <source>
        <dbReference type="PROSITE" id="PS50850"/>
    </source>
</evidence>
<feature type="transmembrane region" description="Helical" evidence="5">
    <location>
        <begin position="22"/>
        <end position="41"/>
    </location>
</feature>
<evidence type="ECO:0000256" key="2">
    <source>
        <dbReference type="ARBA" id="ARBA00022692"/>
    </source>
</evidence>
<dbReference type="PANTHER" id="PTHR23502:SF64">
    <property type="entry name" value="TRANSPORTER, PUTATIVE (AFU_ORTHOLOGUE AFUA_3G11760)-RELATED"/>
    <property type="match status" value="1"/>
</dbReference>
<dbReference type="InterPro" id="IPR011701">
    <property type="entry name" value="MFS"/>
</dbReference>
<sequence length="200" mass="21477">MFTASLGGMTFAMYSGFYGRRLIYLASIPFLTLGSISITLSRNVPEMMVWWFIQAFGTSGRVSVGVAVIGDIYKITECGSAMGIFFRVTMLGPALAPLAGVIASHKKYGIDSWHPEERLKAALVGALVLVPLPVLSGTITQYVDGKIGLMLNLICFFVNGVGVSTVLTPLSAYMVDIMHSCSAKVMAASMYNSDWHVSAS</sequence>